<gene>
    <name evidence="1" type="ORF">DI626_06700</name>
</gene>
<organism evidence="1 2">
    <name type="scientific">Micavibrio aeruginosavorus</name>
    <dbReference type="NCBI Taxonomy" id="349221"/>
    <lineage>
        <taxon>Bacteria</taxon>
        <taxon>Pseudomonadati</taxon>
        <taxon>Bdellovibrionota</taxon>
        <taxon>Bdellovibrionia</taxon>
        <taxon>Bdellovibrionales</taxon>
        <taxon>Pseudobdellovibrionaceae</taxon>
        <taxon>Micavibrio</taxon>
    </lineage>
</organism>
<accession>A0A2W5BT91</accession>
<evidence type="ECO:0000313" key="2">
    <source>
        <dbReference type="Proteomes" id="UP000249557"/>
    </source>
</evidence>
<protein>
    <submittedName>
        <fullName evidence="1">Uncharacterized protein</fullName>
    </submittedName>
</protein>
<reference evidence="1 2" key="1">
    <citation type="submission" date="2017-08" db="EMBL/GenBank/DDBJ databases">
        <title>Infants hospitalized years apart are colonized by the same room-sourced microbial strains.</title>
        <authorList>
            <person name="Brooks B."/>
            <person name="Olm M.R."/>
            <person name="Firek B.A."/>
            <person name="Baker R."/>
            <person name="Thomas B.C."/>
            <person name="Morowitz M.J."/>
            <person name="Banfield J.F."/>
        </authorList>
    </citation>
    <scope>NUCLEOTIDE SEQUENCE [LARGE SCALE GENOMIC DNA]</scope>
    <source>
        <strain evidence="1">S2_018_000_R2_104</strain>
    </source>
</reference>
<name>A0A2W5BT91_9BACT</name>
<sequence>MRARMIVGEKESFFDIPNDVDLQARFFETVQAAAAELACEAEMRNTLSFHLAPCKSAIDESFAQIAAAVGALKEFHRTPEIS</sequence>
<dbReference type="Proteomes" id="UP000249557">
    <property type="component" value="Unassembled WGS sequence"/>
</dbReference>
<comment type="caution">
    <text evidence="1">The sequence shown here is derived from an EMBL/GenBank/DDBJ whole genome shotgun (WGS) entry which is preliminary data.</text>
</comment>
<proteinExistence type="predicted"/>
<dbReference type="AlphaFoldDB" id="A0A2W5BT91"/>
<evidence type="ECO:0000313" key="1">
    <source>
        <dbReference type="EMBL" id="PZO86421.1"/>
    </source>
</evidence>
<dbReference type="EMBL" id="QFNK01000122">
    <property type="protein sequence ID" value="PZO86421.1"/>
    <property type="molecule type" value="Genomic_DNA"/>
</dbReference>